<organism evidence="1 2">
    <name type="scientific">Tribonema minus</name>
    <dbReference type="NCBI Taxonomy" id="303371"/>
    <lineage>
        <taxon>Eukaryota</taxon>
        <taxon>Sar</taxon>
        <taxon>Stramenopiles</taxon>
        <taxon>Ochrophyta</taxon>
        <taxon>PX clade</taxon>
        <taxon>Xanthophyceae</taxon>
        <taxon>Tribonematales</taxon>
        <taxon>Tribonemataceae</taxon>
        <taxon>Tribonema</taxon>
    </lineage>
</organism>
<reference evidence="1" key="1">
    <citation type="submission" date="2021-02" db="EMBL/GenBank/DDBJ databases">
        <title>First Annotated Genome of the Yellow-green Alga Tribonema minus.</title>
        <authorList>
            <person name="Mahan K.M."/>
        </authorList>
    </citation>
    <scope>NUCLEOTIDE SEQUENCE</scope>
    <source>
        <strain evidence="1">UTEX B ZZ1240</strain>
    </source>
</reference>
<dbReference type="OrthoDB" id="71572at2759"/>
<proteinExistence type="predicted"/>
<dbReference type="EMBL" id="JAFCMP010000223">
    <property type="protein sequence ID" value="KAG5183110.1"/>
    <property type="molecule type" value="Genomic_DNA"/>
</dbReference>
<evidence type="ECO:0000313" key="2">
    <source>
        <dbReference type="Proteomes" id="UP000664859"/>
    </source>
</evidence>
<feature type="non-terminal residue" evidence="1">
    <location>
        <position position="1"/>
    </location>
</feature>
<dbReference type="AlphaFoldDB" id="A0A835Z139"/>
<name>A0A835Z139_9STRA</name>
<comment type="caution">
    <text evidence="1">The sequence shown here is derived from an EMBL/GenBank/DDBJ whole genome shotgun (WGS) entry which is preliminary data.</text>
</comment>
<sequence>PGGLLYGKICPAGSNDSGTTCWVSRGVGTIPDIDTTGRGAGYAWKFGDKLNENGMTSRCEKDHGKGNCQKCLAMMYPKCDAGWSASGCNLCTRKTCP</sequence>
<keyword evidence="2" id="KW-1185">Reference proteome</keyword>
<dbReference type="Proteomes" id="UP000664859">
    <property type="component" value="Unassembled WGS sequence"/>
</dbReference>
<evidence type="ECO:0000313" key="1">
    <source>
        <dbReference type="EMBL" id="KAG5183110.1"/>
    </source>
</evidence>
<dbReference type="PANTHER" id="PTHR34859">
    <property type="entry name" value="UNNAMED PRODUCT"/>
    <property type="match status" value="1"/>
</dbReference>
<gene>
    <name evidence="1" type="ORF">JKP88DRAFT_132092</name>
</gene>
<feature type="non-terminal residue" evidence="1">
    <location>
        <position position="97"/>
    </location>
</feature>
<dbReference type="PANTHER" id="PTHR34859:SF2">
    <property type="entry name" value="LYSM DOMAIN-CONTAINING PROTEIN"/>
    <property type="match status" value="1"/>
</dbReference>
<protein>
    <submittedName>
        <fullName evidence="1">Uncharacterized protein</fullName>
    </submittedName>
</protein>
<accession>A0A835Z139</accession>